<feature type="domain" description="Calcineurin-like phosphoesterase" evidence="1">
    <location>
        <begin position="13"/>
        <end position="208"/>
    </location>
</feature>
<organism evidence="2">
    <name type="scientific">viral metagenome</name>
    <dbReference type="NCBI Taxonomy" id="1070528"/>
    <lineage>
        <taxon>unclassified sequences</taxon>
        <taxon>metagenomes</taxon>
        <taxon>organismal metagenomes</taxon>
    </lineage>
</organism>
<dbReference type="PANTHER" id="PTHR37844:SF2">
    <property type="entry name" value="SER_THR PROTEIN PHOSPHATASE SUPERFAMILY (AFU_ORTHOLOGUE AFUA_1G14840)"/>
    <property type="match status" value="1"/>
</dbReference>
<dbReference type="InterPro" id="IPR029052">
    <property type="entry name" value="Metallo-depent_PP-like"/>
</dbReference>
<proteinExistence type="predicted"/>
<dbReference type="EMBL" id="MN740829">
    <property type="protein sequence ID" value="QHU14028.1"/>
    <property type="molecule type" value="Genomic_DNA"/>
</dbReference>
<dbReference type="InterPro" id="IPR004843">
    <property type="entry name" value="Calcineurin-like_PHP"/>
</dbReference>
<evidence type="ECO:0000259" key="1">
    <source>
        <dbReference type="Pfam" id="PF00149"/>
    </source>
</evidence>
<dbReference type="GO" id="GO:0016787">
    <property type="term" value="F:hydrolase activity"/>
    <property type="evidence" value="ECO:0007669"/>
    <property type="project" value="InterPro"/>
</dbReference>
<accession>A0A6C0KCJ5</accession>
<sequence>MPSATRPFQAEYISDTHMNWWKYDSVQIMTLFPGLAPTLILAGDIGDPDEPTLYRILDIVVKKYKTVIYVPGNHEFYESEPKSKKTPASVLAWFQALEKKWSNFHFLYRKTMVIDNVRIIGATGWTASPKDTEWSRTISEEGRKDREFIEQSLSRSSEPCIVITHYPPTLKVLTSDYSDKISQYDYAQNLEYMFRYPLHTWIFGHVHQVHNVEIPYSSSLAGAGTVKLLCNPFGSPRDGITSATCKYFSL</sequence>
<dbReference type="AlphaFoldDB" id="A0A6C0KCJ5"/>
<protein>
    <recommendedName>
        <fullName evidence="1">Calcineurin-like phosphoesterase domain-containing protein</fullName>
    </recommendedName>
</protein>
<dbReference type="Gene3D" id="3.60.21.10">
    <property type="match status" value="1"/>
</dbReference>
<dbReference type="SUPFAM" id="SSF56300">
    <property type="entry name" value="Metallo-dependent phosphatases"/>
    <property type="match status" value="1"/>
</dbReference>
<evidence type="ECO:0000313" key="2">
    <source>
        <dbReference type="EMBL" id="QHU14028.1"/>
    </source>
</evidence>
<name>A0A6C0KCJ5_9ZZZZ</name>
<reference evidence="2" key="1">
    <citation type="journal article" date="2020" name="Nature">
        <title>Giant virus diversity and host interactions through global metagenomics.</title>
        <authorList>
            <person name="Schulz F."/>
            <person name="Roux S."/>
            <person name="Paez-Espino D."/>
            <person name="Jungbluth S."/>
            <person name="Walsh D.A."/>
            <person name="Denef V.J."/>
            <person name="McMahon K.D."/>
            <person name="Konstantinidis K.T."/>
            <person name="Eloe-Fadrosh E.A."/>
            <person name="Kyrpides N.C."/>
            <person name="Woyke T."/>
        </authorList>
    </citation>
    <scope>NUCLEOTIDE SEQUENCE</scope>
    <source>
        <strain evidence="2">GVMAG-S-1101182-85</strain>
    </source>
</reference>
<dbReference type="PANTHER" id="PTHR37844">
    <property type="entry name" value="SER/THR PROTEIN PHOSPHATASE SUPERFAMILY (AFU_ORTHOLOGUE AFUA_1G14840)"/>
    <property type="match status" value="1"/>
</dbReference>
<dbReference type="Pfam" id="PF00149">
    <property type="entry name" value="Metallophos"/>
    <property type="match status" value="1"/>
</dbReference>